<evidence type="ECO:0008006" key="5">
    <source>
        <dbReference type="Google" id="ProtNLM"/>
    </source>
</evidence>
<proteinExistence type="inferred from homology"/>
<feature type="coiled-coil region" evidence="2">
    <location>
        <begin position="290"/>
        <end position="324"/>
    </location>
</feature>
<dbReference type="GO" id="GO:0006310">
    <property type="term" value="P:DNA recombination"/>
    <property type="evidence" value="ECO:0007669"/>
    <property type="project" value="InterPro"/>
</dbReference>
<dbReference type="Gene3D" id="3.30.930.30">
    <property type="match status" value="1"/>
</dbReference>
<dbReference type="GO" id="GO:0003677">
    <property type="term" value="F:DNA binding"/>
    <property type="evidence" value="ECO:0007669"/>
    <property type="project" value="InterPro"/>
</dbReference>
<evidence type="ECO:0000256" key="1">
    <source>
        <dbReference type="ARBA" id="ARBA00010657"/>
    </source>
</evidence>
<name>A0AAQ2UC55_9FIRM</name>
<dbReference type="Pfam" id="PF01076">
    <property type="entry name" value="Mob_Pre"/>
    <property type="match status" value="1"/>
</dbReference>
<sequence length="500" mass="57488">MVNNMSRIRDYSLSGEERKTRLRVCIFDAAGVKSAFALLLTKVTKPSLGNLLICAVSGTSTDKKEVYAYIGKGGRFQMERTISFMNGEGSLGHNTRAFIAANVDADRTKDNITLVHEDLKKVYHKLFDDSLKKYNAKQKRKDRQIKNYYDKISRSKQEKLFYEVIVQIGNRDDTGVGSAAADTAVKALQDYVELFIRRNPQLYVFGAYIHMDEETPHVHIDFVPFSTDNKRGLEIKNSLKGALASRGFESEGKGNTEWQQWSEAEKEDIAMIMQKYGVGWKKLDTHNPHLSVLDYKKQERSREVKELEQELEDIGVVIELKEEREAQLNDEIHKQQMCLKTEREEAEKTLAIVTSLKDRIMEEGVAQEKYNKALAADGQELEDIIADKKKQLADVQVALNKARAVFENANEKLAQAEEELSEVKKLRDDLIKQGEGDYYLKEEVIQLRYENQNLKKENKGLQEKLDKAYEFMKKFVIEGKSMLDKFLEWIGEKVREGRGR</sequence>
<comment type="similarity">
    <text evidence="1">Belongs to the plasmid mobilization pre family.</text>
</comment>
<accession>A0AAQ2UC55</accession>
<reference evidence="3 4" key="1">
    <citation type="submission" date="2018-09" db="EMBL/GenBank/DDBJ databases">
        <authorList>
            <person name="Petit M.-A."/>
            <person name="Lossouarn J."/>
        </authorList>
    </citation>
    <scope>NUCLEOTIDE SEQUENCE [LARGE SCALE GENOMIC DNA]</scope>
    <source>
        <strain evidence="3 4">L1-82</strain>
    </source>
</reference>
<dbReference type="EMBL" id="LR027880">
    <property type="protein sequence ID" value="VCV20795.1"/>
    <property type="molecule type" value="Genomic_DNA"/>
</dbReference>
<protein>
    <recommendedName>
        <fullName evidence="5">Plasmid recombination enzyme</fullName>
    </recommendedName>
</protein>
<evidence type="ECO:0000256" key="2">
    <source>
        <dbReference type="SAM" id="Coils"/>
    </source>
</evidence>
<keyword evidence="2" id="KW-0175">Coiled coil</keyword>
<gene>
    <name evidence="3" type="ORF">RIL182_00653</name>
</gene>
<dbReference type="InterPro" id="IPR001668">
    <property type="entry name" value="Mob_Pre"/>
</dbReference>
<dbReference type="AlphaFoldDB" id="A0AAQ2UC55"/>
<dbReference type="CDD" id="cd17242">
    <property type="entry name" value="MobM_relaxase"/>
    <property type="match status" value="1"/>
</dbReference>
<keyword evidence="4" id="KW-1185">Reference proteome</keyword>
<evidence type="ECO:0000313" key="4">
    <source>
        <dbReference type="Proteomes" id="UP000294398"/>
    </source>
</evidence>
<evidence type="ECO:0000313" key="3">
    <source>
        <dbReference type="EMBL" id="VCV20795.1"/>
    </source>
</evidence>
<feature type="coiled-coil region" evidence="2">
    <location>
        <begin position="392"/>
        <end position="471"/>
    </location>
</feature>
<dbReference type="Proteomes" id="UP000294398">
    <property type="component" value="Chromosome"/>
</dbReference>
<organism evidence="3 4">
    <name type="scientific">Roseburia intestinalis L1-82</name>
    <dbReference type="NCBI Taxonomy" id="536231"/>
    <lineage>
        <taxon>Bacteria</taxon>
        <taxon>Bacillati</taxon>
        <taxon>Bacillota</taxon>
        <taxon>Clostridia</taxon>
        <taxon>Lachnospirales</taxon>
        <taxon>Lachnospiraceae</taxon>
        <taxon>Roseburia</taxon>
    </lineage>
</organism>